<name>A0ABT9JTE7_9PROT</name>
<keyword evidence="2" id="KW-0808">Transferase</keyword>
<accession>A0ABT9JTE7</accession>
<dbReference type="RefSeq" id="WP_306389590.1">
    <property type="nucleotide sequence ID" value="NZ_JAVCAP010000015.1"/>
</dbReference>
<dbReference type="EC" id="2.7.7.65" evidence="2"/>
<dbReference type="InterPro" id="IPR000160">
    <property type="entry name" value="GGDEF_dom"/>
</dbReference>
<organism evidence="2 3">
    <name type="scientific">Methylophilus aquaticus</name>
    <dbReference type="NCBI Taxonomy" id="1971610"/>
    <lineage>
        <taxon>Bacteria</taxon>
        <taxon>Pseudomonadati</taxon>
        <taxon>Pseudomonadota</taxon>
        <taxon>Betaproteobacteria</taxon>
        <taxon>Nitrosomonadales</taxon>
        <taxon>Methylophilaceae</taxon>
        <taxon>Methylophilus</taxon>
    </lineage>
</organism>
<evidence type="ECO:0000259" key="1">
    <source>
        <dbReference type="PROSITE" id="PS50887"/>
    </source>
</evidence>
<comment type="caution">
    <text evidence="2">The sequence shown here is derived from an EMBL/GenBank/DDBJ whole genome shotgun (WGS) entry which is preliminary data.</text>
</comment>
<evidence type="ECO:0000313" key="2">
    <source>
        <dbReference type="EMBL" id="MDP8567867.1"/>
    </source>
</evidence>
<reference evidence="3" key="1">
    <citation type="journal article" date="2019" name="Int. J. Syst. Evol. Microbiol.">
        <title>The Global Catalogue of Microorganisms (GCM) 10K type strain sequencing project: providing services to taxonomists for standard genome sequencing and annotation.</title>
        <authorList>
            <consortium name="The Broad Institute Genomics Platform"/>
            <consortium name="The Broad Institute Genome Sequencing Center for Infectious Disease"/>
            <person name="Wu L."/>
            <person name="Ma J."/>
        </authorList>
    </citation>
    <scope>NUCLEOTIDE SEQUENCE [LARGE SCALE GENOMIC DNA]</scope>
    <source>
        <strain evidence="3">VKM B-3159</strain>
    </source>
</reference>
<dbReference type="SUPFAM" id="SSF55073">
    <property type="entry name" value="Nucleotide cyclase"/>
    <property type="match status" value="1"/>
</dbReference>
<keyword evidence="2" id="KW-0548">Nucleotidyltransferase</keyword>
<feature type="domain" description="GGDEF" evidence="1">
    <location>
        <begin position="1"/>
        <end position="81"/>
    </location>
</feature>
<sequence length="81" mass="9290">MIGDEVLLLLSRLMQQTFRDGDLLFRFGGEAFVGVFSCAEKRDIIMLLNMISTSTYPYTFPQVGQISISTGCCKKWCRMFY</sequence>
<dbReference type="GO" id="GO:0052621">
    <property type="term" value="F:diguanylate cyclase activity"/>
    <property type="evidence" value="ECO:0007669"/>
    <property type="project" value="UniProtKB-EC"/>
</dbReference>
<dbReference type="InterPro" id="IPR029787">
    <property type="entry name" value="Nucleotide_cyclase"/>
</dbReference>
<evidence type="ECO:0000313" key="3">
    <source>
        <dbReference type="Proteomes" id="UP001225906"/>
    </source>
</evidence>
<dbReference type="InterPro" id="IPR043128">
    <property type="entry name" value="Rev_trsase/Diguanyl_cyclase"/>
</dbReference>
<dbReference type="Pfam" id="PF00990">
    <property type="entry name" value="GGDEF"/>
    <property type="match status" value="1"/>
</dbReference>
<gene>
    <name evidence="2" type="ORF">Q9291_08385</name>
</gene>
<dbReference type="PROSITE" id="PS50887">
    <property type="entry name" value="GGDEF"/>
    <property type="match status" value="1"/>
</dbReference>
<keyword evidence="3" id="KW-1185">Reference proteome</keyword>
<dbReference type="Proteomes" id="UP001225906">
    <property type="component" value="Unassembled WGS sequence"/>
</dbReference>
<protein>
    <submittedName>
        <fullName evidence="2">Diguanylate cyclase</fullName>
        <ecNumber evidence="2">2.7.7.65</ecNumber>
    </submittedName>
</protein>
<dbReference type="Gene3D" id="3.30.70.270">
    <property type="match status" value="1"/>
</dbReference>
<dbReference type="EMBL" id="JAVCAP010000015">
    <property type="protein sequence ID" value="MDP8567867.1"/>
    <property type="molecule type" value="Genomic_DNA"/>
</dbReference>
<proteinExistence type="predicted"/>